<reference evidence="2" key="1">
    <citation type="submission" date="2020-05" db="EMBL/GenBank/DDBJ databases">
        <title>Nod-independent and nitrogen-fixing Bradyrhizobium aeschynomene sp. nov. isolated from nodules of Aeschynomene indica.</title>
        <authorList>
            <person name="Zhang Z."/>
        </authorList>
    </citation>
    <scope>NUCLEOTIDE SEQUENCE</scope>
    <source>
        <strain evidence="2">83012</strain>
    </source>
</reference>
<comment type="caution">
    <text evidence="2">The sequence shown here is derived from an EMBL/GenBank/DDBJ whole genome shotgun (WGS) entry which is preliminary data.</text>
</comment>
<proteinExistence type="predicted"/>
<feature type="signal peptide" evidence="1">
    <location>
        <begin position="1"/>
        <end position="27"/>
    </location>
</feature>
<dbReference type="Proteomes" id="UP000886476">
    <property type="component" value="Unassembled WGS sequence"/>
</dbReference>
<feature type="chain" id="PRO_5046561410" evidence="1">
    <location>
        <begin position="28"/>
        <end position="171"/>
    </location>
</feature>
<keyword evidence="3" id="KW-1185">Reference proteome</keyword>
<evidence type="ECO:0000313" key="3">
    <source>
        <dbReference type="Proteomes" id="UP000886476"/>
    </source>
</evidence>
<protein>
    <submittedName>
        <fullName evidence="2">Uncharacterized protein</fullName>
    </submittedName>
</protein>
<keyword evidence="1" id="KW-0732">Signal</keyword>
<gene>
    <name evidence="2" type="ORF">HL667_30045</name>
</gene>
<dbReference type="EMBL" id="JABFDN010000016">
    <property type="protein sequence ID" value="NPU69280.1"/>
    <property type="molecule type" value="Genomic_DNA"/>
</dbReference>
<evidence type="ECO:0000256" key="1">
    <source>
        <dbReference type="SAM" id="SignalP"/>
    </source>
</evidence>
<evidence type="ECO:0000313" key="2">
    <source>
        <dbReference type="EMBL" id="NPU69280.1"/>
    </source>
</evidence>
<accession>A0ABX2CNP4</accession>
<organism evidence="2 3">
    <name type="scientific">Bradyrhizobium aeschynomenes</name>
    <dbReference type="NCBI Taxonomy" id="2734909"/>
    <lineage>
        <taxon>Bacteria</taxon>
        <taxon>Pseudomonadati</taxon>
        <taxon>Pseudomonadota</taxon>
        <taxon>Alphaproteobacteria</taxon>
        <taxon>Hyphomicrobiales</taxon>
        <taxon>Nitrobacteraceae</taxon>
        <taxon>Bradyrhizobium</taxon>
    </lineage>
</organism>
<name>A0ABX2CNP4_9BRAD</name>
<sequence length="171" mass="18104">MITRTAGHLILRLVVAAMTPIVGHAFAQGASAAPLPGQTAPPPQGDSAPAVADGASDVCNGFFPLRAEAERRGRLIKAAAERRATPEDACELIRSFSQAELKMIEYVEAHSTDCRIPPDVADMLKAGHKKTETLQTRVCAIAQPGNPGLGDVLGPPKREPAGPVGDFWMFR</sequence>